<accession>A0ABS9DE56</accession>
<dbReference type="RefSeq" id="WP_235314150.1">
    <property type="nucleotide sequence ID" value="NZ_JAKGAS010000013.1"/>
</dbReference>
<dbReference type="PANTHER" id="PTHR48098">
    <property type="entry name" value="ENTEROCHELIN ESTERASE-RELATED"/>
    <property type="match status" value="1"/>
</dbReference>
<dbReference type="InterPro" id="IPR029058">
    <property type="entry name" value="AB_hydrolase_fold"/>
</dbReference>
<name>A0ABS9DE56_9ALTE</name>
<dbReference type="InterPro" id="IPR050583">
    <property type="entry name" value="Mycobacterial_A85_antigen"/>
</dbReference>
<comment type="caution">
    <text evidence="1">The sequence shown here is derived from an EMBL/GenBank/DDBJ whole genome shotgun (WGS) entry which is preliminary data.</text>
</comment>
<reference evidence="1 2" key="1">
    <citation type="submission" date="2022-01" db="EMBL/GenBank/DDBJ databases">
        <title>Paraglaciecola sp. G1-23.</title>
        <authorList>
            <person name="Jin M.S."/>
            <person name="Han D.M."/>
            <person name="Kim H.M."/>
            <person name="Jeon C.O."/>
        </authorList>
    </citation>
    <scope>NUCLEOTIDE SEQUENCE [LARGE SCALE GENOMIC DNA]</scope>
    <source>
        <strain evidence="1 2">G1-23</strain>
    </source>
</reference>
<dbReference type="PANTHER" id="PTHR48098:SF3">
    <property type="entry name" value="IRON(III) ENTEROBACTIN ESTERASE"/>
    <property type="match status" value="1"/>
</dbReference>
<dbReference type="InterPro" id="IPR000801">
    <property type="entry name" value="Esterase-like"/>
</dbReference>
<protein>
    <submittedName>
        <fullName evidence="1">Esterase family protein</fullName>
    </submittedName>
</protein>
<dbReference type="Gene3D" id="3.40.50.1820">
    <property type="entry name" value="alpha/beta hydrolase"/>
    <property type="match status" value="1"/>
</dbReference>
<organism evidence="1 2">
    <name type="scientific">Paraglaciecola algarum</name>
    <dbReference type="NCBI Taxonomy" id="3050085"/>
    <lineage>
        <taxon>Bacteria</taxon>
        <taxon>Pseudomonadati</taxon>
        <taxon>Pseudomonadota</taxon>
        <taxon>Gammaproteobacteria</taxon>
        <taxon>Alteromonadales</taxon>
        <taxon>Alteromonadaceae</taxon>
        <taxon>Paraglaciecola</taxon>
    </lineage>
</organism>
<dbReference type="Pfam" id="PF00756">
    <property type="entry name" value="Esterase"/>
    <property type="match status" value="1"/>
</dbReference>
<sequence>MQVLSTKILFVSLLFCMSLKLLAEPLKVRTGLTMAPEQMEQEGVPKGKLNGPFEFHSTILKDTVRRYWVYVPAQYEESKAASVLVFQDGQRATNPKGSLRITTVLDNLIASGDMPTTIGIFITPGNKSKHYPDDLGMSNPNHRAAEYDAMNDSYARFIIEEMLPHVGKNYNLTKDPQQRAIGGTSSGAIAAFTVAWHKPDYFRKVYSSIGSYVSIGFKPNANPVGLGGQDYPALIRREPIRPIKMFMQDGVNDLDNEWGNWFLANQQMLSALNYANRIADKNNVQGARYQVTHVWTDGVHNDQHAGMLLPEGLRWLWNK</sequence>
<dbReference type="Proteomes" id="UP001521137">
    <property type="component" value="Unassembled WGS sequence"/>
</dbReference>
<proteinExistence type="predicted"/>
<gene>
    <name evidence="1" type="ORF">L0668_18160</name>
</gene>
<dbReference type="SUPFAM" id="SSF53474">
    <property type="entry name" value="alpha/beta-Hydrolases"/>
    <property type="match status" value="1"/>
</dbReference>
<dbReference type="EMBL" id="JAKGAS010000013">
    <property type="protein sequence ID" value="MCF2950049.1"/>
    <property type="molecule type" value="Genomic_DNA"/>
</dbReference>
<evidence type="ECO:0000313" key="2">
    <source>
        <dbReference type="Proteomes" id="UP001521137"/>
    </source>
</evidence>
<evidence type="ECO:0000313" key="1">
    <source>
        <dbReference type="EMBL" id="MCF2950049.1"/>
    </source>
</evidence>
<keyword evidence="2" id="KW-1185">Reference proteome</keyword>